<proteinExistence type="predicted"/>
<dbReference type="AlphaFoldDB" id="A0A0Q0Z2C5"/>
<dbReference type="PANTHER" id="PTHR43027">
    <property type="entry name" value="DOXORUBICIN RESISTANCE ABC TRANSPORTER PERMEASE PROTEIN DRRC-RELATED"/>
    <property type="match status" value="1"/>
</dbReference>
<evidence type="ECO:0000313" key="8">
    <source>
        <dbReference type="Proteomes" id="UP000050517"/>
    </source>
</evidence>
<sequence>MSTPFSRIMSLGRAEFRQLLRNRTLMGMMLLPLAPVLMLYKTNADDPSAGAAASTDLLIQFVLLFGVYYPVLSITAARRDEKVLKRLRVGELTDPDILVSLSAPAILSSLTVIALGAAGLLLLGSPLPDHPGPVVVAVVLGIPLVWGMALLTSIVTPTAEAAQMTSMPVMILIMLSAGFTRVLFPETLSEAIGYTPFAAGSDLLHLGWGESIMQSEGFLRPVLVLSAWTLLCCWAAVRYMKWENDR</sequence>
<dbReference type="Proteomes" id="UP000050517">
    <property type="component" value="Unassembled WGS sequence"/>
</dbReference>
<dbReference type="InterPro" id="IPR013525">
    <property type="entry name" value="ABC2_TM"/>
</dbReference>
<evidence type="ECO:0000256" key="5">
    <source>
        <dbReference type="SAM" id="Phobius"/>
    </source>
</evidence>
<dbReference type="Pfam" id="PF12698">
    <property type="entry name" value="ABC2_membrane_3"/>
    <property type="match status" value="1"/>
</dbReference>
<evidence type="ECO:0000256" key="3">
    <source>
        <dbReference type="ARBA" id="ARBA00022989"/>
    </source>
</evidence>
<accession>A0A0Q0Z2C5</accession>
<dbReference type="OrthoDB" id="3214063at2"/>
<evidence type="ECO:0000256" key="2">
    <source>
        <dbReference type="ARBA" id="ARBA00022692"/>
    </source>
</evidence>
<keyword evidence="3 5" id="KW-1133">Transmembrane helix</keyword>
<dbReference type="STRING" id="1544416.Cocul_02299"/>
<name>A0A0Q0Z2C5_9CORY</name>
<feature type="transmembrane region" description="Helical" evidence="5">
    <location>
        <begin position="218"/>
        <end position="237"/>
    </location>
</feature>
<feature type="transmembrane region" description="Helical" evidence="5">
    <location>
        <begin position="97"/>
        <end position="122"/>
    </location>
</feature>
<dbReference type="PANTHER" id="PTHR43027:SF2">
    <property type="entry name" value="TRANSPORT PERMEASE PROTEIN"/>
    <property type="match status" value="1"/>
</dbReference>
<dbReference type="RefSeq" id="WP_055123343.1">
    <property type="nucleotide sequence ID" value="NZ_LKST01000004.1"/>
</dbReference>
<organism evidence="7 8">
    <name type="scientific">Corynebacterium oculi</name>
    <dbReference type="NCBI Taxonomy" id="1544416"/>
    <lineage>
        <taxon>Bacteria</taxon>
        <taxon>Bacillati</taxon>
        <taxon>Actinomycetota</taxon>
        <taxon>Actinomycetes</taxon>
        <taxon>Mycobacteriales</taxon>
        <taxon>Corynebacteriaceae</taxon>
        <taxon>Corynebacterium</taxon>
    </lineage>
</organism>
<evidence type="ECO:0000313" key="7">
    <source>
        <dbReference type="EMBL" id="KQB83324.1"/>
    </source>
</evidence>
<evidence type="ECO:0000256" key="1">
    <source>
        <dbReference type="ARBA" id="ARBA00004141"/>
    </source>
</evidence>
<feature type="transmembrane region" description="Helical" evidence="5">
    <location>
        <begin position="58"/>
        <end position="77"/>
    </location>
</feature>
<comment type="subcellular location">
    <subcellularLocation>
        <location evidence="1">Membrane</location>
        <topology evidence="1">Multi-pass membrane protein</topology>
    </subcellularLocation>
</comment>
<keyword evidence="2 5" id="KW-0812">Transmembrane</keyword>
<feature type="transmembrane region" description="Helical" evidence="5">
    <location>
        <begin position="20"/>
        <end position="38"/>
    </location>
</feature>
<evidence type="ECO:0000256" key="4">
    <source>
        <dbReference type="ARBA" id="ARBA00023136"/>
    </source>
</evidence>
<evidence type="ECO:0000259" key="6">
    <source>
        <dbReference type="Pfam" id="PF12698"/>
    </source>
</evidence>
<dbReference type="GO" id="GO:0016020">
    <property type="term" value="C:membrane"/>
    <property type="evidence" value="ECO:0007669"/>
    <property type="project" value="UniProtKB-SubCell"/>
</dbReference>
<keyword evidence="8" id="KW-1185">Reference proteome</keyword>
<feature type="domain" description="ABC-2 type transporter transmembrane" evidence="6">
    <location>
        <begin position="49"/>
        <end position="237"/>
    </location>
</feature>
<dbReference type="EMBL" id="LKST01000004">
    <property type="protein sequence ID" value="KQB83324.1"/>
    <property type="molecule type" value="Genomic_DNA"/>
</dbReference>
<dbReference type="PATRIC" id="fig|1544416.3.peg.2299"/>
<feature type="transmembrane region" description="Helical" evidence="5">
    <location>
        <begin position="167"/>
        <end position="184"/>
    </location>
</feature>
<comment type="caution">
    <text evidence="7">The sequence shown here is derived from an EMBL/GenBank/DDBJ whole genome shotgun (WGS) entry which is preliminary data.</text>
</comment>
<feature type="transmembrane region" description="Helical" evidence="5">
    <location>
        <begin position="134"/>
        <end position="155"/>
    </location>
</feature>
<reference evidence="7 8" key="1">
    <citation type="submission" date="2015-10" db="EMBL/GenBank/DDBJ databases">
        <title>Corynebacteirum lowii and Corynebacterium oculi species nova, derived from human clinical disease and and emended description of Corynebacterium mastiditis.</title>
        <authorList>
            <person name="Bernard K."/>
            <person name="Pacheco A.L."/>
            <person name="Mcdougall C."/>
            <person name="Burtx T."/>
            <person name="Weibe D."/>
            <person name="Tyler S."/>
            <person name="Olson A.B."/>
            <person name="Cnockaert M."/>
            <person name="Eguchi H."/>
            <person name="Kuwahara T."/>
            <person name="Nakayama-Imaohji H."/>
            <person name="Boudewijins M."/>
            <person name="Van Hoecke F."/>
            <person name="Bernier A.-M."/>
            <person name="Vandamme P."/>
        </authorList>
    </citation>
    <scope>NUCLEOTIDE SEQUENCE [LARGE SCALE GENOMIC DNA]</scope>
    <source>
        <strain evidence="7 8">NML 130210</strain>
    </source>
</reference>
<protein>
    <submittedName>
        <fullName evidence="7">ABC-2 family transporter protein</fullName>
    </submittedName>
</protein>
<dbReference type="GO" id="GO:0140359">
    <property type="term" value="F:ABC-type transporter activity"/>
    <property type="evidence" value="ECO:0007669"/>
    <property type="project" value="InterPro"/>
</dbReference>
<dbReference type="InterPro" id="IPR052902">
    <property type="entry name" value="ABC-2_transporter"/>
</dbReference>
<gene>
    <name evidence="7" type="ORF">Cocul_02299</name>
</gene>
<keyword evidence="4 5" id="KW-0472">Membrane</keyword>